<feature type="region of interest" description="Disordered" evidence="3">
    <location>
        <begin position="24"/>
        <end position="71"/>
    </location>
</feature>
<comment type="subunit">
    <text evidence="1">Forms a complex composed of PDGFRL, TNK2 and GRB2.</text>
</comment>
<feature type="signal peptide" evidence="4">
    <location>
        <begin position="1"/>
        <end position="19"/>
    </location>
</feature>
<sequence>MKFQGGLLVTCTLLLLVECEPVDKPSKAVEKKVEKKTKKDVQRVVKPPRNQPKPAASKPKATTSPSSGGPEENILAQVLQRGQFKKVGETLTVPAGDVLELRCKGRSVRWRYPENLGEDEDGRLRIKHFERYSQLLMVNSTAADTGEYGCGSYLCDSPDCHGGEERMGKTFVFVTDPRELFVPTEDYYEVVQLRTNRPSLLPCQVTNPLAKVTLHREFPPEDVAVDGVHISFDVKKGFIIYRPQPSYAGSLYCLAELGGLRQISTKYMLLYVNFPSSAPKATIQSSVSSIRAGESFLVSCTVLGEPEISIEFTWEYPGQKIGRPPYVRESTNLVRRGGQMVQESESTLSVDGVRPVDEGTYSCSAQNLQGTTTVSTHVTVLPPAAAEATRRPVRTVQ</sequence>
<dbReference type="EMBL" id="JANPWB010000011">
    <property type="protein sequence ID" value="KAJ1128393.1"/>
    <property type="molecule type" value="Genomic_DNA"/>
</dbReference>
<proteinExistence type="predicted"/>
<reference evidence="6" key="1">
    <citation type="journal article" date="2022" name="bioRxiv">
        <title>Sequencing and chromosome-scale assembly of the giantPleurodeles waltlgenome.</title>
        <authorList>
            <person name="Brown T."/>
            <person name="Elewa A."/>
            <person name="Iarovenko S."/>
            <person name="Subramanian E."/>
            <person name="Araus A.J."/>
            <person name="Petzold A."/>
            <person name="Susuki M."/>
            <person name="Suzuki K.-i.T."/>
            <person name="Hayashi T."/>
            <person name="Toyoda A."/>
            <person name="Oliveira C."/>
            <person name="Osipova E."/>
            <person name="Leigh N.D."/>
            <person name="Simon A."/>
            <person name="Yun M.H."/>
        </authorList>
    </citation>
    <scope>NUCLEOTIDE SEQUENCE</scope>
    <source>
        <strain evidence="6">20211129_DDA</strain>
        <tissue evidence="6">Liver</tissue>
    </source>
</reference>
<evidence type="ECO:0000313" key="7">
    <source>
        <dbReference type="Proteomes" id="UP001066276"/>
    </source>
</evidence>
<keyword evidence="4" id="KW-0732">Signal</keyword>
<keyword evidence="7" id="KW-1185">Reference proteome</keyword>
<dbReference type="Gene3D" id="2.60.40.10">
    <property type="entry name" value="Immunoglobulins"/>
    <property type="match status" value="3"/>
</dbReference>
<evidence type="ECO:0000256" key="1">
    <source>
        <dbReference type="ARBA" id="ARBA00011360"/>
    </source>
</evidence>
<dbReference type="InterPro" id="IPR003599">
    <property type="entry name" value="Ig_sub"/>
</dbReference>
<evidence type="ECO:0000256" key="3">
    <source>
        <dbReference type="SAM" id="MobiDB-lite"/>
    </source>
</evidence>
<evidence type="ECO:0000256" key="4">
    <source>
        <dbReference type="SAM" id="SignalP"/>
    </source>
</evidence>
<dbReference type="Pfam" id="PF13927">
    <property type="entry name" value="Ig_3"/>
    <property type="match status" value="1"/>
</dbReference>
<evidence type="ECO:0000313" key="6">
    <source>
        <dbReference type="EMBL" id="KAJ1128393.1"/>
    </source>
</evidence>
<dbReference type="PANTHER" id="PTHR15360">
    <property type="entry name" value="PLATELET-DERIVED GROWTH FACTOR RECEPTOR LIKE"/>
    <property type="match status" value="1"/>
</dbReference>
<accession>A0AAV7PJD0</accession>
<dbReference type="InterPro" id="IPR013783">
    <property type="entry name" value="Ig-like_fold"/>
</dbReference>
<evidence type="ECO:0000259" key="5">
    <source>
        <dbReference type="PROSITE" id="PS50835"/>
    </source>
</evidence>
<evidence type="ECO:0000256" key="2">
    <source>
        <dbReference type="ARBA" id="ARBA00019671"/>
    </source>
</evidence>
<dbReference type="InterPro" id="IPR003598">
    <property type="entry name" value="Ig_sub2"/>
</dbReference>
<protein>
    <recommendedName>
        <fullName evidence="2">Platelet-derived growth factor receptor-like protein</fullName>
    </recommendedName>
</protein>
<dbReference type="SMART" id="SM00408">
    <property type="entry name" value="IGc2"/>
    <property type="match status" value="1"/>
</dbReference>
<feature type="compositionally biased region" description="Basic and acidic residues" evidence="3">
    <location>
        <begin position="24"/>
        <end position="43"/>
    </location>
</feature>
<dbReference type="InterPro" id="IPR042495">
    <property type="entry name" value="PDGFRL"/>
</dbReference>
<dbReference type="AlphaFoldDB" id="A0AAV7PJD0"/>
<name>A0AAV7PJD0_PLEWA</name>
<organism evidence="6 7">
    <name type="scientific">Pleurodeles waltl</name>
    <name type="common">Iberian ribbed newt</name>
    <dbReference type="NCBI Taxonomy" id="8319"/>
    <lineage>
        <taxon>Eukaryota</taxon>
        <taxon>Metazoa</taxon>
        <taxon>Chordata</taxon>
        <taxon>Craniata</taxon>
        <taxon>Vertebrata</taxon>
        <taxon>Euteleostomi</taxon>
        <taxon>Amphibia</taxon>
        <taxon>Batrachia</taxon>
        <taxon>Caudata</taxon>
        <taxon>Salamandroidea</taxon>
        <taxon>Salamandridae</taxon>
        <taxon>Pleurodelinae</taxon>
        <taxon>Pleurodeles</taxon>
    </lineage>
</organism>
<feature type="chain" id="PRO_5043451284" description="Platelet-derived growth factor receptor-like protein" evidence="4">
    <location>
        <begin position="20"/>
        <end position="397"/>
    </location>
</feature>
<dbReference type="PANTHER" id="PTHR15360:SF2">
    <property type="entry name" value="PLATELET-DERIVED GROWTH FACTOR RECEPTOR-LIKE PROTEIN"/>
    <property type="match status" value="1"/>
</dbReference>
<comment type="caution">
    <text evidence="6">The sequence shown here is derived from an EMBL/GenBank/DDBJ whole genome shotgun (WGS) entry which is preliminary data.</text>
</comment>
<dbReference type="SUPFAM" id="SSF48726">
    <property type="entry name" value="Immunoglobulin"/>
    <property type="match status" value="3"/>
</dbReference>
<dbReference type="InterPro" id="IPR007110">
    <property type="entry name" value="Ig-like_dom"/>
</dbReference>
<dbReference type="Proteomes" id="UP001066276">
    <property type="component" value="Chromosome 7"/>
</dbReference>
<gene>
    <name evidence="6" type="ORF">NDU88_006772</name>
</gene>
<dbReference type="SMART" id="SM00409">
    <property type="entry name" value="IG"/>
    <property type="match status" value="3"/>
</dbReference>
<dbReference type="PROSITE" id="PS50835">
    <property type="entry name" value="IG_LIKE"/>
    <property type="match status" value="1"/>
</dbReference>
<feature type="domain" description="Ig-like" evidence="5">
    <location>
        <begin position="279"/>
        <end position="379"/>
    </location>
</feature>
<dbReference type="Pfam" id="PF21339">
    <property type="entry name" value="VEGFR-1-like_Ig-like"/>
    <property type="match status" value="1"/>
</dbReference>
<dbReference type="InterPro" id="IPR036179">
    <property type="entry name" value="Ig-like_dom_sf"/>
</dbReference>